<name>A0A2H0WTE4_9BACT</name>
<feature type="transmembrane region" description="Helical" evidence="1">
    <location>
        <begin position="12"/>
        <end position="33"/>
    </location>
</feature>
<evidence type="ECO:0000256" key="1">
    <source>
        <dbReference type="SAM" id="Phobius"/>
    </source>
</evidence>
<keyword evidence="1" id="KW-0812">Transmembrane</keyword>
<evidence type="ECO:0000313" key="3">
    <source>
        <dbReference type="Proteomes" id="UP000231282"/>
    </source>
</evidence>
<dbReference type="AlphaFoldDB" id="A0A2H0WTE4"/>
<protein>
    <submittedName>
        <fullName evidence="2">Uncharacterized protein</fullName>
    </submittedName>
</protein>
<evidence type="ECO:0000313" key="2">
    <source>
        <dbReference type="EMBL" id="PIS15179.1"/>
    </source>
</evidence>
<sequence length="248" mass="27309">MITTKIKKISSKSIGIILIILVAVGFILKFTVFKKSKIVSKLPVIEQTQPLSLEEMPLVLLSPKEEGHQLLLQIKEAKDTDSLEYELIYELEEGLTRGASGEIELIQGKGEKNILLGTCSSGTCKYDKGIVGGNLTISLKKGNKLRSFKTTFSFWDGSKIQQSSDGKLTIKLIGNRAAKYILLKGGGLPKPINREIIGGPYNLASELGNEKSEITLNSEGQLFFWDEKEWVTVENLESASLGTYIVVK</sequence>
<dbReference type="EMBL" id="PEZH01000023">
    <property type="protein sequence ID" value="PIS15179.1"/>
    <property type="molecule type" value="Genomic_DNA"/>
</dbReference>
<keyword evidence="1" id="KW-1133">Transmembrane helix</keyword>
<proteinExistence type="predicted"/>
<reference evidence="3" key="1">
    <citation type="submission" date="2017-09" db="EMBL/GenBank/DDBJ databases">
        <title>Depth-based differentiation of microbial function through sediment-hosted aquifers and enrichment of novel symbionts in the deep terrestrial subsurface.</title>
        <authorList>
            <person name="Probst A.J."/>
            <person name="Ladd B."/>
            <person name="Jarett J.K."/>
            <person name="Geller-Mcgrath D.E."/>
            <person name="Sieber C.M.K."/>
            <person name="Emerson J.B."/>
            <person name="Anantharaman K."/>
            <person name="Thomas B.C."/>
            <person name="Malmstrom R."/>
            <person name="Stieglmeier M."/>
            <person name="Klingl A."/>
            <person name="Woyke T."/>
            <person name="Ryan C.M."/>
            <person name="Banfield J.F."/>
        </authorList>
    </citation>
    <scope>NUCLEOTIDE SEQUENCE [LARGE SCALE GENOMIC DNA]</scope>
</reference>
<dbReference type="Proteomes" id="UP000231282">
    <property type="component" value="Unassembled WGS sequence"/>
</dbReference>
<keyword evidence="1" id="KW-0472">Membrane</keyword>
<accession>A0A2H0WTE4</accession>
<comment type="caution">
    <text evidence="2">The sequence shown here is derived from an EMBL/GenBank/DDBJ whole genome shotgun (WGS) entry which is preliminary data.</text>
</comment>
<organism evidence="2 3">
    <name type="scientific">Candidatus Shapirobacteria bacterium CG09_land_8_20_14_0_10_38_17</name>
    <dbReference type="NCBI Taxonomy" id="1974884"/>
    <lineage>
        <taxon>Bacteria</taxon>
        <taxon>Candidatus Shapironibacteriota</taxon>
    </lineage>
</organism>
<gene>
    <name evidence="2" type="ORF">COT63_01310</name>
</gene>